<proteinExistence type="predicted"/>
<keyword evidence="3" id="KW-1185">Reference proteome</keyword>
<evidence type="ECO:0000313" key="2">
    <source>
        <dbReference type="EMBL" id="EXJ88239.1"/>
    </source>
</evidence>
<reference evidence="2 3" key="1">
    <citation type="submission" date="2013-03" db="EMBL/GenBank/DDBJ databases">
        <title>The Genome Sequence of Capronia coronata CBS 617.96.</title>
        <authorList>
            <consortium name="The Broad Institute Genomics Platform"/>
            <person name="Cuomo C."/>
            <person name="de Hoog S."/>
            <person name="Gorbushina A."/>
            <person name="Walker B."/>
            <person name="Young S.K."/>
            <person name="Zeng Q."/>
            <person name="Gargeya S."/>
            <person name="Fitzgerald M."/>
            <person name="Haas B."/>
            <person name="Abouelleil A."/>
            <person name="Allen A.W."/>
            <person name="Alvarado L."/>
            <person name="Arachchi H.M."/>
            <person name="Berlin A.M."/>
            <person name="Chapman S.B."/>
            <person name="Gainer-Dewar J."/>
            <person name="Goldberg J."/>
            <person name="Griggs A."/>
            <person name="Gujja S."/>
            <person name="Hansen M."/>
            <person name="Howarth C."/>
            <person name="Imamovic A."/>
            <person name="Ireland A."/>
            <person name="Larimer J."/>
            <person name="McCowan C."/>
            <person name="Murphy C."/>
            <person name="Pearson M."/>
            <person name="Poon T.W."/>
            <person name="Priest M."/>
            <person name="Roberts A."/>
            <person name="Saif S."/>
            <person name="Shea T."/>
            <person name="Sisk P."/>
            <person name="Sykes S."/>
            <person name="Wortman J."/>
            <person name="Nusbaum C."/>
            <person name="Birren B."/>
        </authorList>
    </citation>
    <scope>NUCLEOTIDE SEQUENCE [LARGE SCALE GENOMIC DNA]</scope>
    <source>
        <strain evidence="2 3">CBS 617.96</strain>
    </source>
</reference>
<dbReference type="HOGENOM" id="CLU_2432793_0_0_1"/>
<dbReference type="GeneID" id="19160044"/>
<comment type="caution">
    <text evidence="2">The sequence shown here is derived from an EMBL/GenBank/DDBJ whole genome shotgun (WGS) entry which is preliminary data.</text>
</comment>
<accession>W9Z134</accession>
<feature type="compositionally biased region" description="Basic residues" evidence="1">
    <location>
        <begin position="1"/>
        <end position="10"/>
    </location>
</feature>
<gene>
    <name evidence="2" type="ORF">A1O1_05169</name>
</gene>
<dbReference type="EMBL" id="AMWN01000004">
    <property type="protein sequence ID" value="EXJ88239.1"/>
    <property type="molecule type" value="Genomic_DNA"/>
</dbReference>
<evidence type="ECO:0000256" key="1">
    <source>
        <dbReference type="SAM" id="MobiDB-lite"/>
    </source>
</evidence>
<organism evidence="2 3">
    <name type="scientific">Capronia coronata CBS 617.96</name>
    <dbReference type="NCBI Taxonomy" id="1182541"/>
    <lineage>
        <taxon>Eukaryota</taxon>
        <taxon>Fungi</taxon>
        <taxon>Dikarya</taxon>
        <taxon>Ascomycota</taxon>
        <taxon>Pezizomycotina</taxon>
        <taxon>Eurotiomycetes</taxon>
        <taxon>Chaetothyriomycetidae</taxon>
        <taxon>Chaetothyriales</taxon>
        <taxon>Herpotrichiellaceae</taxon>
        <taxon>Capronia</taxon>
    </lineage>
</organism>
<evidence type="ECO:0000313" key="3">
    <source>
        <dbReference type="Proteomes" id="UP000019484"/>
    </source>
</evidence>
<sequence>RVRTDRRHTNRPTARCELGQSGAWTGPHVVLCRPPPKHWHRDDVYSGPKHQQATGHPAGIHIAAGRGQDLLRRQQCRGRAFRRRRVQYDGG</sequence>
<protein>
    <submittedName>
        <fullName evidence="2">Uncharacterized protein</fullName>
    </submittedName>
</protein>
<feature type="non-terminal residue" evidence="2">
    <location>
        <position position="1"/>
    </location>
</feature>
<dbReference type="Proteomes" id="UP000019484">
    <property type="component" value="Unassembled WGS sequence"/>
</dbReference>
<dbReference type="RefSeq" id="XP_007724245.1">
    <property type="nucleotide sequence ID" value="XM_007726055.1"/>
</dbReference>
<name>W9Z134_9EURO</name>
<dbReference type="AlphaFoldDB" id="W9Z134"/>
<feature type="region of interest" description="Disordered" evidence="1">
    <location>
        <begin position="1"/>
        <end position="20"/>
    </location>
</feature>